<dbReference type="OrthoDB" id="7432056at2"/>
<proteinExistence type="predicted"/>
<sequence length="302" mass="32122">MNRVATIPMQRNLSTAIQKSQQQLAETQLQLASGKKARDYAALGTQTVRQISARSLLARQEAQSTVADTVGTTLSMYDVNITAIDTSVSDLKKSMLSALGTGQSAGLQEAIEQAFQQMRASLNASEGGLPLFAGSQTDSLPFKPGKLADTASMTVADAFSNDGIRASAHVADGVDVEYGAGADEVGSKMFLAFQKLAQAGDIGEQPTAAQKAALTEAIGMFNDGLVDVRMINAENGRKQQQIETLGVRAEDRAVLLKDLIKKNEDADLAQVAIDLNIQQTTLKASFSVFSQLSTLSLTDYLR</sequence>
<name>A0A2P7QVH6_9SPHN</name>
<evidence type="ECO:0000313" key="1">
    <source>
        <dbReference type="EMBL" id="PSJ41953.1"/>
    </source>
</evidence>
<protein>
    <submittedName>
        <fullName evidence="1">Flagellin</fullName>
    </submittedName>
</protein>
<keyword evidence="2" id="KW-1185">Reference proteome</keyword>
<comment type="caution">
    <text evidence="1">The sequence shown here is derived from an EMBL/GenBank/DDBJ whole genome shotgun (WGS) entry which is preliminary data.</text>
</comment>
<dbReference type="SUPFAM" id="SSF64518">
    <property type="entry name" value="Phase 1 flagellin"/>
    <property type="match status" value="1"/>
</dbReference>
<dbReference type="AlphaFoldDB" id="A0A2P7QVH6"/>
<dbReference type="Proteomes" id="UP000241167">
    <property type="component" value="Unassembled WGS sequence"/>
</dbReference>
<dbReference type="EMBL" id="PXYI01000002">
    <property type="protein sequence ID" value="PSJ41953.1"/>
    <property type="molecule type" value="Genomic_DNA"/>
</dbReference>
<dbReference type="RefSeq" id="WP_106512118.1">
    <property type="nucleotide sequence ID" value="NZ_PXYI01000002.1"/>
</dbReference>
<dbReference type="GO" id="GO:0009288">
    <property type="term" value="C:bacterial-type flagellum"/>
    <property type="evidence" value="ECO:0007669"/>
    <property type="project" value="InterPro"/>
</dbReference>
<dbReference type="Gene3D" id="1.20.1330.10">
    <property type="entry name" value="f41 fragment of flagellin, N-terminal domain"/>
    <property type="match status" value="1"/>
</dbReference>
<dbReference type="PANTHER" id="PTHR42792">
    <property type="entry name" value="FLAGELLIN"/>
    <property type="match status" value="1"/>
</dbReference>
<keyword evidence="1" id="KW-0966">Cell projection</keyword>
<dbReference type="GO" id="GO:0005198">
    <property type="term" value="F:structural molecule activity"/>
    <property type="evidence" value="ECO:0007669"/>
    <property type="project" value="InterPro"/>
</dbReference>
<gene>
    <name evidence="1" type="ORF">C7I55_06735</name>
</gene>
<accession>A0A2P7QVH6</accession>
<keyword evidence="1" id="KW-0969">Cilium</keyword>
<keyword evidence="1" id="KW-0282">Flagellum</keyword>
<reference evidence="1 2" key="1">
    <citation type="submission" date="2018-03" db="EMBL/GenBank/DDBJ databases">
        <title>The draft genome of Sphingosinicella sp. GL-C-18.</title>
        <authorList>
            <person name="Liu L."/>
            <person name="Li L."/>
            <person name="Liang L."/>
            <person name="Zhang X."/>
            <person name="Wang T."/>
        </authorList>
    </citation>
    <scope>NUCLEOTIDE SEQUENCE [LARGE SCALE GENOMIC DNA]</scope>
    <source>
        <strain evidence="1 2">GL-C-18</strain>
    </source>
</reference>
<organism evidence="1 2">
    <name type="scientific">Allosphingosinicella deserti</name>
    <dbReference type="NCBI Taxonomy" id="2116704"/>
    <lineage>
        <taxon>Bacteria</taxon>
        <taxon>Pseudomonadati</taxon>
        <taxon>Pseudomonadota</taxon>
        <taxon>Alphaproteobacteria</taxon>
        <taxon>Sphingomonadales</taxon>
        <taxon>Sphingomonadaceae</taxon>
        <taxon>Allosphingosinicella</taxon>
    </lineage>
</organism>
<dbReference type="PANTHER" id="PTHR42792:SF1">
    <property type="entry name" value="FLAGELLAR HOOK-ASSOCIATED PROTEIN 3"/>
    <property type="match status" value="1"/>
</dbReference>
<dbReference type="InterPro" id="IPR001492">
    <property type="entry name" value="Flagellin"/>
</dbReference>
<evidence type="ECO:0000313" key="2">
    <source>
        <dbReference type="Proteomes" id="UP000241167"/>
    </source>
</evidence>